<feature type="compositionally biased region" description="Polar residues" evidence="4">
    <location>
        <begin position="437"/>
        <end position="447"/>
    </location>
</feature>
<evidence type="ECO:0000313" key="7">
    <source>
        <dbReference type="Proteomes" id="UP000001194"/>
    </source>
</evidence>
<keyword evidence="2 3" id="KW-0862">Zinc</keyword>
<dbReference type="InParanoid" id="B0CS00"/>
<dbReference type="AlphaFoldDB" id="B0CS00"/>
<feature type="region of interest" description="Disordered" evidence="4">
    <location>
        <begin position="386"/>
        <end position="476"/>
    </location>
</feature>
<evidence type="ECO:0000256" key="1">
    <source>
        <dbReference type="ARBA" id="ARBA00022723"/>
    </source>
</evidence>
<keyword evidence="1 3" id="KW-0479">Metal-binding</keyword>
<dbReference type="CDD" id="cd08368">
    <property type="entry name" value="LIM"/>
    <property type="match status" value="1"/>
</dbReference>
<dbReference type="RefSeq" id="XP_001874768.1">
    <property type="nucleotide sequence ID" value="XM_001874733.1"/>
</dbReference>
<feature type="compositionally biased region" description="Polar residues" evidence="4">
    <location>
        <begin position="170"/>
        <end position="180"/>
    </location>
</feature>
<dbReference type="InterPro" id="IPR001781">
    <property type="entry name" value="Znf_LIM"/>
</dbReference>
<dbReference type="STRING" id="486041.B0CS00"/>
<feature type="compositionally biased region" description="Low complexity" evidence="4">
    <location>
        <begin position="696"/>
        <end position="712"/>
    </location>
</feature>
<dbReference type="Gene3D" id="2.10.110.10">
    <property type="entry name" value="Cysteine Rich Protein"/>
    <property type="match status" value="2"/>
</dbReference>
<dbReference type="SMART" id="SM00132">
    <property type="entry name" value="LIM"/>
    <property type="match status" value="2"/>
</dbReference>
<evidence type="ECO:0000256" key="4">
    <source>
        <dbReference type="SAM" id="MobiDB-lite"/>
    </source>
</evidence>
<keyword evidence="7" id="KW-1185">Reference proteome</keyword>
<evidence type="ECO:0000256" key="2">
    <source>
        <dbReference type="ARBA" id="ARBA00022833"/>
    </source>
</evidence>
<evidence type="ECO:0000256" key="3">
    <source>
        <dbReference type="PROSITE-ProRule" id="PRU00125"/>
    </source>
</evidence>
<feature type="region of interest" description="Disordered" evidence="4">
    <location>
        <begin position="675"/>
        <end position="719"/>
    </location>
</feature>
<feature type="compositionally biased region" description="Basic and acidic residues" evidence="4">
    <location>
        <begin position="613"/>
        <end position="626"/>
    </location>
</feature>
<feature type="compositionally biased region" description="Polar residues" evidence="4">
    <location>
        <begin position="747"/>
        <end position="767"/>
    </location>
</feature>
<protein>
    <recommendedName>
        <fullName evidence="5">LIM zinc-binding domain-containing protein</fullName>
    </recommendedName>
</protein>
<dbReference type="HOGENOM" id="CLU_315479_0_0_1"/>
<evidence type="ECO:0000313" key="6">
    <source>
        <dbReference type="EMBL" id="EDR14209.1"/>
    </source>
</evidence>
<dbReference type="Proteomes" id="UP000001194">
    <property type="component" value="Unassembled WGS sequence"/>
</dbReference>
<feature type="compositionally biased region" description="Gly residues" evidence="4">
    <location>
        <begin position="684"/>
        <end position="695"/>
    </location>
</feature>
<dbReference type="GO" id="GO:0030695">
    <property type="term" value="F:GTPase regulator activity"/>
    <property type="evidence" value="ECO:0007669"/>
    <property type="project" value="UniProtKB-ARBA"/>
</dbReference>
<feature type="compositionally biased region" description="Polar residues" evidence="4">
    <location>
        <begin position="262"/>
        <end position="274"/>
    </location>
</feature>
<dbReference type="CDD" id="cd09397">
    <property type="entry name" value="LIM1_UF1"/>
    <property type="match status" value="1"/>
</dbReference>
<dbReference type="PANTHER" id="PTHR24216">
    <property type="entry name" value="PAXILLIN-RELATED"/>
    <property type="match status" value="1"/>
</dbReference>
<dbReference type="KEGG" id="lbc:LACBIDRAFT_305814"/>
<dbReference type="SUPFAM" id="SSF57716">
    <property type="entry name" value="Glucocorticoid receptor-like (DNA-binding domain)"/>
    <property type="match status" value="2"/>
</dbReference>
<feature type="domain" description="LIM zinc-binding" evidence="5">
    <location>
        <begin position="875"/>
        <end position="938"/>
    </location>
</feature>
<dbReference type="EMBL" id="DS547092">
    <property type="protein sequence ID" value="EDR14209.1"/>
    <property type="molecule type" value="Genomic_DNA"/>
</dbReference>
<sequence>MATMLQTTPENKPGRISQLLPTVKCSSCNQPVPLDELGDHTCSTPPPVPTLPKPSSSSVTVAALLPQRLQGRVAPLSSSPTAPAPSSSPLASPPPRSQGSPPRTGNTANERLKINTSTSSFQPRSSPLARSAPDRNETTSPLSARPRDPFASPASPLRSRPLQTADPRGSVSSIHSTPTTARPPFPVGRDPPPSANVGLPASNNNLPPRIGTPSALNGPPPIGRDPPPSAKVGLPASNNNFPPRIGTPSAPNGPPNGHGSRPSFNGPPSRNGSPAPNGPAFNRNVPGPNGPPPTNGFPPGRAGIPFNPNSPQGPPVGIPGMQPRPYASSLPGRIQSPLQVSAGPPPGSYPLIEERDIDTKTGGEAGMAGVGRRGFAAAARAAMFAVQTRPTGPPHQHGGQFNPPRFLDDAVPRSAETPPLSPGSGYSSHSPGPQSPLAQNEFSQLQMPTKTPSPPIAAPTITSIADTPPPSSPMASSFAARLPFFEKLKNIVPGASAAPERTPTPTTSMVTTRDRSMSAASNSPKLPTRSMSSSTSSSKRNRQDKVPMSPSSGSEYGLAYADSTDYEDDNDSLPSRKNSRKKSPPPPLPPLTSSILRSGSGGGRNARFAAIPERSDRSDRSDDRTGIRIGNSKNDRHERDNSASSYSSTSSIGEIAGRTRTNSAAIAQALGLSRTPPSEYAKLGGPGVTGMGGRVGRSISGSSSGSKSAYSRATNAAPVESSGLEKLAMEALLERANDGNDGYASGLTKSKLNGKQRSFEGSSNGSSMRELDSHPSEVDDTRSVASGSSRAYRSNTVQGVSSPETRPPKLPTRSKTAGAPTERNSSLDANRVKKDRVRKTRVCVRCHTTIEDGRWVQVDGGGILCERCWKNMYLPKCRRCNKPIEKQAVSSSDGQLKGKYHKECFNCHTCHKPFPDKTFYVYDGKPLCAYHYHEANDSLCAAARCGQPIEGPCAVSHTGDRYHPEHMTCEYPGYPECTETLSEYWEVDGRMLCERHAHSGKSGSDDEGEEQWVQSSRAMKRVTRFIDLTGGGTLGSAGAGAAPVGGSELM</sequence>
<feature type="compositionally biased region" description="Pro residues" evidence="4">
    <location>
        <begin position="181"/>
        <end position="194"/>
    </location>
</feature>
<organism evidence="7">
    <name type="scientific">Laccaria bicolor (strain S238N-H82 / ATCC MYA-4686)</name>
    <name type="common">Bicoloured deceiver</name>
    <name type="synonym">Laccaria laccata var. bicolor</name>
    <dbReference type="NCBI Taxonomy" id="486041"/>
    <lineage>
        <taxon>Eukaryota</taxon>
        <taxon>Fungi</taxon>
        <taxon>Dikarya</taxon>
        <taxon>Basidiomycota</taxon>
        <taxon>Agaricomycotina</taxon>
        <taxon>Agaricomycetes</taxon>
        <taxon>Agaricomycetidae</taxon>
        <taxon>Agaricales</taxon>
        <taxon>Agaricineae</taxon>
        <taxon>Hydnangiaceae</taxon>
        <taxon>Laccaria</taxon>
    </lineage>
</organism>
<feature type="compositionally biased region" description="Low complexity" evidence="4">
    <location>
        <begin position="642"/>
        <end position="651"/>
    </location>
</feature>
<feature type="compositionally biased region" description="Pro residues" evidence="4">
    <location>
        <begin position="218"/>
        <end position="229"/>
    </location>
</feature>
<feature type="compositionally biased region" description="Low complexity" evidence="4">
    <location>
        <begin position="74"/>
        <end position="90"/>
    </location>
</feature>
<gene>
    <name evidence="6" type="ORF">LACBIDRAFT_305814</name>
</gene>
<keyword evidence="3" id="KW-0440">LIM domain</keyword>
<feature type="compositionally biased region" description="Basic and acidic residues" evidence="4">
    <location>
        <begin position="769"/>
        <end position="782"/>
    </location>
</feature>
<dbReference type="PROSITE" id="PS00478">
    <property type="entry name" value="LIM_DOMAIN_1"/>
    <property type="match status" value="1"/>
</dbReference>
<feature type="compositionally biased region" description="Polar residues" evidence="4">
    <location>
        <begin position="783"/>
        <end position="804"/>
    </location>
</feature>
<reference evidence="6 7" key="1">
    <citation type="journal article" date="2008" name="Nature">
        <title>The genome of Laccaria bicolor provides insights into mycorrhizal symbiosis.</title>
        <authorList>
            <person name="Martin F."/>
            <person name="Aerts A."/>
            <person name="Ahren D."/>
            <person name="Brun A."/>
            <person name="Danchin E.G.J."/>
            <person name="Duchaussoy F."/>
            <person name="Gibon J."/>
            <person name="Kohler A."/>
            <person name="Lindquist E."/>
            <person name="Pereda V."/>
            <person name="Salamov A."/>
            <person name="Shapiro H.J."/>
            <person name="Wuyts J."/>
            <person name="Blaudez D."/>
            <person name="Buee M."/>
            <person name="Brokstein P."/>
            <person name="Canbaeck B."/>
            <person name="Cohen D."/>
            <person name="Courty P.E."/>
            <person name="Coutinho P.M."/>
            <person name="Delaruelle C."/>
            <person name="Detter J.C."/>
            <person name="Deveau A."/>
            <person name="DiFazio S."/>
            <person name="Duplessis S."/>
            <person name="Fraissinet-Tachet L."/>
            <person name="Lucic E."/>
            <person name="Frey-Klett P."/>
            <person name="Fourrey C."/>
            <person name="Feussner I."/>
            <person name="Gay G."/>
            <person name="Grimwood J."/>
            <person name="Hoegger P.J."/>
            <person name="Jain P."/>
            <person name="Kilaru S."/>
            <person name="Labbe J."/>
            <person name="Lin Y.C."/>
            <person name="Legue V."/>
            <person name="Le Tacon F."/>
            <person name="Marmeisse R."/>
            <person name="Melayah D."/>
            <person name="Montanini B."/>
            <person name="Muratet M."/>
            <person name="Nehls U."/>
            <person name="Niculita-Hirzel H."/>
            <person name="Oudot-Le Secq M.P."/>
            <person name="Peter M."/>
            <person name="Quesneville H."/>
            <person name="Rajashekar B."/>
            <person name="Reich M."/>
            <person name="Rouhier N."/>
            <person name="Schmutz J."/>
            <person name="Yin T."/>
            <person name="Chalot M."/>
            <person name="Henrissat B."/>
            <person name="Kuees U."/>
            <person name="Lucas S."/>
            <person name="Van de Peer Y."/>
            <person name="Podila G.K."/>
            <person name="Polle A."/>
            <person name="Pukkila P.J."/>
            <person name="Richardson P.M."/>
            <person name="Rouze P."/>
            <person name="Sanders I.R."/>
            <person name="Stajich J.E."/>
            <person name="Tunlid A."/>
            <person name="Tuskan G."/>
            <person name="Grigoriev I.V."/>
        </authorList>
    </citation>
    <scope>NUCLEOTIDE SEQUENCE [LARGE SCALE GENOMIC DNA]</scope>
    <source>
        <strain evidence="7">S238N-H82 / ATCC MYA-4686</strain>
    </source>
</reference>
<name>B0CS00_LACBS</name>
<evidence type="ECO:0000259" key="5">
    <source>
        <dbReference type="PROSITE" id="PS50023"/>
    </source>
</evidence>
<dbReference type="PANTHER" id="PTHR24216:SF65">
    <property type="entry name" value="PAXILLIN-LIKE PROTEIN 1"/>
    <property type="match status" value="1"/>
</dbReference>
<feature type="compositionally biased region" description="Polar residues" evidence="4">
    <location>
        <begin position="104"/>
        <end position="125"/>
    </location>
</feature>
<dbReference type="OrthoDB" id="1112565at2759"/>
<proteinExistence type="predicted"/>
<dbReference type="GeneID" id="6070327"/>
<feature type="region of interest" description="Disordered" evidence="4">
    <location>
        <begin position="738"/>
        <end position="832"/>
    </location>
</feature>
<dbReference type="GO" id="GO:0046872">
    <property type="term" value="F:metal ion binding"/>
    <property type="evidence" value="ECO:0007669"/>
    <property type="project" value="UniProtKB-KW"/>
</dbReference>
<dbReference type="Pfam" id="PF00412">
    <property type="entry name" value="LIM"/>
    <property type="match status" value="1"/>
</dbReference>
<accession>B0CS00</accession>
<feature type="compositionally biased region" description="Low complexity" evidence="4">
    <location>
        <begin position="422"/>
        <end position="436"/>
    </location>
</feature>
<dbReference type="PROSITE" id="PS50023">
    <property type="entry name" value="LIM_DOMAIN_2"/>
    <property type="match status" value="1"/>
</dbReference>
<feature type="region of interest" description="Disordered" evidence="4">
    <location>
        <begin position="493"/>
        <end position="660"/>
    </location>
</feature>
<feature type="region of interest" description="Disordered" evidence="4">
    <location>
        <begin position="29"/>
        <end position="353"/>
    </location>
</feature>